<dbReference type="AlphaFoldDB" id="A0A1R2AVL9"/>
<protein>
    <submittedName>
        <fullName evidence="2">Uncharacterized protein</fullName>
    </submittedName>
</protein>
<evidence type="ECO:0000313" key="2">
    <source>
        <dbReference type="EMBL" id="OMJ68495.1"/>
    </source>
</evidence>
<evidence type="ECO:0000256" key="1">
    <source>
        <dbReference type="SAM" id="Coils"/>
    </source>
</evidence>
<dbReference type="Proteomes" id="UP000187209">
    <property type="component" value="Unassembled WGS sequence"/>
</dbReference>
<sequence length="880" mass="101850">MEDCICLYEKGCTENTVYLCISCNNLALCATHYSLHSENLSSHTKRLLFANSPNDVKKSLDLLVKLQAVAGLKHQSIIESIGKTCENLTEASLACVTSFEGFLGKISRAQVYLEKFYNNTFDASDEEMNSFLYQIEKEGKNTDFLLEDFSKDLDKRFGLIEAPKLEDSEKDQKIAELERKYCERSQQIEKLSKKLNEKSFENDKLNTQLEQEKLNKVEEIKIHEDKIIDLTDSIKYYITNNSDLNEQLLEYESKYKDLIKNHREAEEQISSLKGEIYSKSQEIVHYKQNISTLLEEIKASEQKSSEIDKKNQELGTSLLSITLQSQYLRNTIDNLRKSVEEKDNEIKSQKDRHKEIEANAIKEHQHFTKEANAEKISLEQEIKTLRASMMFLERSFPKDLKSSKIITNGPRNSILPPPSISESSTYDIRRISEEKFNTSSSISSNQTEKSIYPCLFDIDSFDTENSLIRASTCQVENKTLAFDYENLKGDIETLNQINSRLRDEVNELIRSKESLKKEYEASKVSYKSLLESSKKANEQEINALQEKIHALEFHIETLSKSQSSMVKNIESLTVANALLEVSLNKYKENEQVMKSNLQSVMAKYKSDQELYAGQANLIENYKEQLADKNEQIEKLNNDHVNSENASLKVFKLLQNNIKNAQNEVDRLKKKQEHFSQLNSDYNSLQKAKQQDENKIKKLEIDSCVLKNTIYNCVLRALKSSPNLLRDDNSNLTLFDARKSSYKEDSIFEINYKSHIELDTLYYVQFTDLGICIIDKETQQIKYSYPLSEDNFKNFAVSFNYKFIALSNTRKFLLLEVTEQDIYPRILEVQEGIKKVMFTRNGLFCVSFGNMTCVWSTEDGLLVRSLKEREFDLLDYAFPKY</sequence>
<gene>
    <name evidence="2" type="ORF">SteCoe_34036</name>
</gene>
<proteinExistence type="predicted"/>
<evidence type="ECO:0000313" key="3">
    <source>
        <dbReference type="Proteomes" id="UP000187209"/>
    </source>
</evidence>
<keyword evidence="3" id="KW-1185">Reference proteome</keyword>
<organism evidence="2 3">
    <name type="scientific">Stentor coeruleus</name>
    <dbReference type="NCBI Taxonomy" id="5963"/>
    <lineage>
        <taxon>Eukaryota</taxon>
        <taxon>Sar</taxon>
        <taxon>Alveolata</taxon>
        <taxon>Ciliophora</taxon>
        <taxon>Postciliodesmatophora</taxon>
        <taxon>Heterotrichea</taxon>
        <taxon>Heterotrichida</taxon>
        <taxon>Stentoridae</taxon>
        <taxon>Stentor</taxon>
    </lineage>
</organism>
<name>A0A1R2AVL9_9CILI</name>
<keyword evidence="1" id="KW-0175">Coiled coil</keyword>
<comment type="caution">
    <text evidence="2">The sequence shown here is derived from an EMBL/GenBank/DDBJ whole genome shotgun (WGS) entry which is preliminary data.</text>
</comment>
<feature type="coiled-coil region" evidence="1">
    <location>
        <begin position="484"/>
        <end position="701"/>
    </location>
</feature>
<feature type="coiled-coil region" evidence="1">
    <location>
        <begin position="188"/>
        <end position="303"/>
    </location>
</feature>
<dbReference type="EMBL" id="MPUH01001322">
    <property type="protein sequence ID" value="OMJ68495.1"/>
    <property type="molecule type" value="Genomic_DNA"/>
</dbReference>
<reference evidence="2 3" key="1">
    <citation type="submission" date="2016-11" db="EMBL/GenBank/DDBJ databases">
        <title>The macronuclear genome of Stentor coeruleus: a giant cell with tiny introns.</title>
        <authorList>
            <person name="Slabodnick M."/>
            <person name="Ruby J.G."/>
            <person name="Reiff S.B."/>
            <person name="Swart E.C."/>
            <person name="Gosai S."/>
            <person name="Prabakaran S."/>
            <person name="Witkowska E."/>
            <person name="Larue G.E."/>
            <person name="Fisher S."/>
            <person name="Freeman R.M."/>
            <person name="Gunawardena J."/>
            <person name="Chu W."/>
            <person name="Stover N.A."/>
            <person name="Gregory B.D."/>
            <person name="Nowacki M."/>
            <person name="Derisi J."/>
            <person name="Roy S.W."/>
            <person name="Marshall W.F."/>
            <person name="Sood P."/>
        </authorList>
    </citation>
    <scope>NUCLEOTIDE SEQUENCE [LARGE SCALE GENOMIC DNA]</scope>
    <source>
        <strain evidence="2">WM001</strain>
    </source>
</reference>
<accession>A0A1R2AVL9</accession>
<feature type="coiled-coil region" evidence="1">
    <location>
        <begin position="332"/>
        <end position="395"/>
    </location>
</feature>